<dbReference type="EMBL" id="JXTC01000056">
    <property type="protein sequence ID" value="PON93791.1"/>
    <property type="molecule type" value="Genomic_DNA"/>
</dbReference>
<keyword evidence="2" id="KW-1185">Reference proteome</keyword>
<dbReference type="AlphaFoldDB" id="A0A2P5F7P2"/>
<organism evidence="1 2">
    <name type="scientific">Trema orientale</name>
    <name type="common">Charcoal tree</name>
    <name type="synonym">Celtis orientalis</name>
    <dbReference type="NCBI Taxonomy" id="63057"/>
    <lineage>
        <taxon>Eukaryota</taxon>
        <taxon>Viridiplantae</taxon>
        <taxon>Streptophyta</taxon>
        <taxon>Embryophyta</taxon>
        <taxon>Tracheophyta</taxon>
        <taxon>Spermatophyta</taxon>
        <taxon>Magnoliopsida</taxon>
        <taxon>eudicotyledons</taxon>
        <taxon>Gunneridae</taxon>
        <taxon>Pentapetalae</taxon>
        <taxon>rosids</taxon>
        <taxon>fabids</taxon>
        <taxon>Rosales</taxon>
        <taxon>Cannabaceae</taxon>
        <taxon>Trema</taxon>
    </lineage>
</organism>
<reference evidence="2" key="1">
    <citation type="submission" date="2016-06" db="EMBL/GenBank/DDBJ databases">
        <title>Parallel loss of symbiosis genes in relatives of nitrogen-fixing non-legume Parasponia.</title>
        <authorList>
            <person name="Van Velzen R."/>
            <person name="Holmer R."/>
            <person name="Bu F."/>
            <person name="Rutten L."/>
            <person name="Van Zeijl A."/>
            <person name="Liu W."/>
            <person name="Santuari L."/>
            <person name="Cao Q."/>
            <person name="Sharma T."/>
            <person name="Shen D."/>
            <person name="Roswanjaya Y."/>
            <person name="Wardhani T."/>
            <person name="Kalhor M.S."/>
            <person name="Jansen J."/>
            <person name="Van den Hoogen J."/>
            <person name="Gungor B."/>
            <person name="Hartog M."/>
            <person name="Hontelez J."/>
            <person name="Verver J."/>
            <person name="Yang W.-C."/>
            <person name="Schijlen E."/>
            <person name="Repin R."/>
            <person name="Schilthuizen M."/>
            <person name="Schranz E."/>
            <person name="Heidstra R."/>
            <person name="Miyata K."/>
            <person name="Fedorova E."/>
            <person name="Kohlen W."/>
            <person name="Bisseling T."/>
            <person name="Smit S."/>
            <person name="Geurts R."/>
        </authorList>
    </citation>
    <scope>NUCLEOTIDE SEQUENCE [LARGE SCALE GENOMIC DNA]</scope>
    <source>
        <strain evidence="2">cv. RG33-2</strain>
    </source>
</reference>
<protein>
    <submittedName>
        <fullName evidence="1">Uncharacterized protein</fullName>
    </submittedName>
</protein>
<evidence type="ECO:0000313" key="1">
    <source>
        <dbReference type="EMBL" id="PON93791.1"/>
    </source>
</evidence>
<evidence type="ECO:0000313" key="2">
    <source>
        <dbReference type="Proteomes" id="UP000237000"/>
    </source>
</evidence>
<gene>
    <name evidence="1" type="ORF">TorRG33x02_104940</name>
</gene>
<sequence length="88" mass="9985">MEELVVHPWWCRSEDDEKHVACEGLMMDIVVRYEMSTAMLMTIPIETRFEVKELHEIKELVGDSFKLLGLSLDGAGAVLVVEFSISLS</sequence>
<name>A0A2P5F7P2_TREOI</name>
<accession>A0A2P5F7P2</accession>
<dbReference type="Proteomes" id="UP000237000">
    <property type="component" value="Unassembled WGS sequence"/>
</dbReference>
<dbReference type="InParanoid" id="A0A2P5F7P2"/>
<proteinExistence type="predicted"/>
<comment type="caution">
    <text evidence="1">The sequence shown here is derived from an EMBL/GenBank/DDBJ whole genome shotgun (WGS) entry which is preliminary data.</text>
</comment>